<comment type="caution">
    <text evidence="1">The sequence shown here is derived from an EMBL/GenBank/DDBJ whole genome shotgun (WGS) entry which is preliminary data.</text>
</comment>
<name>A0AAV7NS09_PLEWA</name>
<accession>A0AAV7NS09</accession>
<reference evidence="1" key="1">
    <citation type="journal article" date="2022" name="bioRxiv">
        <title>Sequencing and chromosome-scale assembly of the giantPleurodeles waltlgenome.</title>
        <authorList>
            <person name="Brown T."/>
            <person name="Elewa A."/>
            <person name="Iarovenko S."/>
            <person name="Subramanian E."/>
            <person name="Araus A.J."/>
            <person name="Petzold A."/>
            <person name="Susuki M."/>
            <person name="Suzuki K.-i.T."/>
            <person name="Hayashi T."/>
            <person name="Toyoda A."/>
            <person name="Oliveira C."/>
            <person name="Osipova E."/>
            <person name="Leigh N.D."/>
            <person name="Simon A."/>
            <person name="Yun M.H."/>
        </authorList>
    </citation>
    <scope>NUCLEOTIDE SEQUENCE</scope>
    <source>
        <strain evidence="1">20211129_DDA</strain>
        <tissue evidence="1">Liver</tissue>
    </source>
</reference>
<organism evidence="1 2">
    <name type="scientific">Pleurodeles waltl</name>
    <name type="common">Iberian ribbed newt</name>
    <dbReference type="NCBI Taxonomy" id="8319"/>
    <lineage>
        <taxon>Eukaryota</taxon>
        <taxon>Metazoa</taxon>
        <taxon>Chordata</taxon>
        <taxon>Craniata</taxon>
        <taxon>Vertebrata</taxon>
        <taxon>Euteleostomi</taxon>
        <taxon>Amphibia</taxon>
        <taxon>Batrachia</taxon>
        <taxon>Caudata</taxon>
        <taxon>Salamandroidea</taxon>
        <taxon>Salamandridae</taxon>
        <taxon>Pleurodelinae</taxon>
        <taxon>Pleurodeles</taxon>
    </lineage>
</organism>
<evidence type="ECO:0000313" key="2">
    <source>
        <dbReference type="Proteomes" id="UP001066276"/>
    </source>
</evidence>
<protein>
    <submittedName>
        <fullName evidence="1">Uncharacterized protein</fullName>
    </submittedName>
</protein>
<keyword evidence="2" id="KW-1185">Reference proteome</keyword>
<evidence type="ECO:0000313" key="1">
    <source>
        <dbReference type="EMBL" id="KAJ1117437.1"/>
    </source>
</evidence>
<sequence length="98" mass="10786">MAADSCPIATIQHCMARPLHRLKGRRMLHLGGAGAPGGSIAPNQRRHYSFNFRLSNAVSDPGRVRFMLGCCAAFYILWLADDMRQPGLLQDICSGRQS</sequence>
<dbReference type="AlphaFoldDB" id="A0AAV7NS09"/>
<dbReference type="Proteomes" id="UP001066276">
    <property type="component" value="Chromosome 8"/>
</dbReference>
<dbReference type="EMBL" id="JANPWB010000012">
    <property type="protein sequence ID" value="KAJ1117437.1"/>
    <property type="molecule type" value="Genomic_DNA"/>
</dbReference>
<proteinExistence type="predicted"/>
<gene>
    <name evidence="1" type="ORF">NDU88_005637</name>
</gene>